<dbReference type="GO" id="GO:0015095">
    <property type="term" value="F:magnesium ion transmembrane transporter activity"/>
    <property type="evidence" value="ECO:0007669"/>
    <property type="project" value="InterPro"/>
</dbReference>
<feature type="region of interest" description="Disordered" evidence="9">
    <location>
        <begin position="439"/>
        <end position="532"/>
    </location>
</feature>
<dbReference type="EC" id="2.7.11.1" evidence="3"/>
<dbReference type="FunFam" id="1.20.58.340:FF:000008">
    <property type="entry name" value="CorA family metal ion transporter"/>
    <property type="match status" value="1"/>
</dbReference>
<evidence type="ECO:0000256" key="4">
    <source>
        <dbReference type="ARBA" id="ARBA00022692"/>
    </source>
</evidence>
<dbReference type="PANTHER" id="PTHR21535:SF51">
    <property type="entry name" value="MANGANESE RESISTANCE PROTEIN MNR2"/>
    <property type="match status" value="1"/>
</dbReference>
<feature type="compositionally biased region" description="Basic and acidic residues" evidence="9">
    <location>
        <begin position="79"/>
        <end position="91"/>
    </location>
</feature>
<feature type="compositionally biased region" description="Basic residues" evidence="9">
    <location>
        <begin position="39"/>
        <end position="54"/>
    </location>
</feature>
<comment type="catalytic activity">
    <reaction evidence="7">
        <text>L-threonyl-[protein] + ATP = O-phospho-L-threonyl-[protein] + ADP + H(+)</text>
        <dbReference type="Rhea" id="RHEA:46608"/>
        <dbReference type="Rhea" id="RHEA-COMP:11060"/>
        <dbReference type="Rhea" id="RHEA-COMP:11605"/>
        <dbReference type="ChEBI" id="CHEBI:15378"/>
        <dbReference type="ChEBI" id="CHEBI:30013"/>
        <dbReference type="ChEBI" id="CHEBI:30616"/>
        <dbReference type="ChEBI" id="CHEBI:61977"/>
        <dbReference type="ChEBI" id="CHEBI:456216"/>
        <dbReference type="EC" id="2.7.11.1"/>
    </reaction>
</comment>
<evidence type="ECO:0000256" key="7">
    <source>
        <dbReference type="ARBA" id="ARBA00047899"/>
    </source>
</evidence>
<feature type="transmembrane region" description="Helical" evidence="10">
    <location>
        <begin position="819"/>
        <end position="842"/>
    </location>
</feature>
<feature type="compositionally biased region" description="Polar residues" evidence="9">
    <location>
        <begin position="504"/>
        <end position="522"/>
    </location>
</feature>
<feature type="transmembrane region" description="Helical" evidence="10">
    <location>
        <begin position="854"/>
        <end position="875"/>
    </location>
</feature>
<protein>
    <recommendedName>
        <fullName evidence="3">non-specific serine/threonine protein kinase</fullName>
        <ecNumber evidence="3">2.7.11.1</ecNumber>
    </recommendedName>
</protein>
<evidence type="ECO:0000256" key="8">
    <source>
        <dbReference type="ARBA" id="ARBA00048679"/>
    </source>
</evidence>
<feature type="compositionally biased region" description="Polar residues" evidence="9">
    <location>
        <begin position="117"/>
        <end position="126"/>
    </location>
</feature>
<dbReference type="VEuPathDB" id="FungiDB:PV09_03484"/>
<feature type="compositionally biased region" description="Basic and acidic residues" evidence="9">
    <location>
        <begin position="229"/>
        <end position="240"/>
    </location>
</feature>
<dbReference type="InterPro" id="IPR045863">
    <property type="entry name" value="CorA_TM1_TM2"/>
</dbReference>
<dbReference type="PROSITE" id="PS00109">
    <property type="entry name" value="PROTEIN_KINASE_TYR"/>
    <property type="match status" value="1"/>
</dbReference>
<dbReference type="InterPro" id="IPR002523">
    <property type="entry name" value="MgTranspt_CorA/ZnTranspt_ZntB"/>
</dbReference>
<dbReference type="PANTHER" id="PTHR21535">
    <property type="entry name" value="MAGNESIUM AND COBALT TRANSPORT PROTEIN/MITOCHONDRIAL IMPORT INNER MEMBRANE TRANSLOCASE SUBUNIT TIM8"/>
    <property type="match status" value="1"/>
</dbReference>
<dbReference type="GO" id="GO:0000329">
    <property type="term" value="C:fungal-type vacuole membrane"/>
    <property type="evidence" value="ECO:0007669"/>
    <property type="project" value="TreeGrafter"/>
</dbReference>
<reference evidence="11 12" key="1">
    <citation type="submission" date="2015-01" db="EMBL/GenBank/DDBJ databases">
        <title>The Genome Sequence of Ochroconis gallopava CBS43764.</title>
        <authorList>
            <consortium name="The Broad Institute Genomics Platform"/>
            <person name="Cuomo C."/>
            <person name="de Hoog S."/>
            <person name="Gorbushina A."/>
            <person name="Stielow B."/>
            <person name="Teixiera M."/>
            <person name="Abouelleil A."/>
            <person name="Chapman S.B."/>
            <person name="Priest M."/>
            <person name="Young S.K."/>
            <person name="Wortman J."/>
            <person name="Nusbaum C."/>
            <person name="Birren B."/>
        </authorList>
    </citation>
    <scope>NUCLEOTIDE SEQUENCE [LARGE SCALE GENOMIC DNA]</scope>
    <source>
        <strain evidence="11 12">CBS 43764</strain>
    </source>
</reference>
<feature type="compositionally biased region" description="Basic and acidic residues" evidence="9">
    <location>
        <begin position="155"/>
        <end position="167"/>
    </location>
</feature>
<feature type="compositionally biased region" description="Low complexity" evidence="9">
    <location>
        <begin position="16"/>
        <end position="27"/>
    </location>
</feature>
<evidence type="ECO:0000313" key="11">
    <source>
        <dbReference type="EMBL" id="KIW05613.1"/>
    </source>
</evidence>
<keyword evidence="5 10" id="KW-1133">Transmembrane helix</keyword>
<name>A0A0D2AF71_9PEZI</name>
<dbReference type="GO" id="GO:0004674">
    <property type="term" value="F:protein serine/threonine kinase activity"/>
    <property type="evidence" value="ECO:0007669"/>
    <property type="project" value="UniProtKB-EC"/>
</dbReference>
<dbReference type="Proteomes" id="UP000053259">
    <property type="component" value="Unassembled WGS sequence"/>
</dbReference>
<comment type="catalytic activity">
    <reaction evidence="8">
        <text>L-seryl-[protein] + ATP = O-phospho-L-seryl-[protein] + ADP + H(+)</text>
        <dbReference type="Rhea" id="RHEA:17989"/>
        <dbReference type="Rhea" id="RHEA-COMP:9863"/>
        <dbReference type="Rhea" id="RHEA-COMP:11604"/>
        <dbReference type="ChEBI" id="CHEBI:15378"/>
        <dbReference type="ChEBI" id="CHEBI:29999"/>
        <dbReference type="ChEBI" id="CHEBI:30616"/>
        <dbReference type="ChEBI" id="CHEBI:83421"/>
        <dbReference type="ChEBI" id="CHEBI:456216"/>
        <dbReference type="EC" id="2.7.11.1"/>
    </reaction>
</comment>
<keyword evidence="12" id="KW-1185">Reference proteome</keyword>
<dbReference type="Gene3D" id="3.30.460.20">
    <property type="entry name" value="CorA soluble domain-like"/>
    <property type="match status" value="1"/>
</dbReference>
<evidence type="ECO:0000256" key="6">
    <source>
        <dbReference type="ARBA" id="ARBA00023136"/>
    </source>
</evidence>
<evidence type="ECO:0000313" key="12">
    <source>
        <dbReference type="Proteomes" id="UP000053259"/>
    </source>
</evidence>
<evidence type="ECO:0000256" key="10">
    <source>
        <dbReference type="SAM" id="Phobius"/>
    </source>
</evidence>
<dbReference type="InterPro" id="IPR044089">
    <property type="entry name" value="Alr1-like"/>
</dbReference>
<dbReference type="GeneID" id="27311457"/>
<dbReference type="InterPro" id="IPR008266">
    <property type="entry name" value="Tyr_kinase_AS"/>
</dbReference>
<comment type="similarity">
    <text evidence="2">Belongs to the CorA metal ion transporter (MIT) (TC 1.A.35) family.</text>
</comment>
<dbReference type="STRING" id="253628.A0A0D2AF71"/>
<organism evidence="11 12">
    <name type="scientific">Verruconis gallopava</name>
    <dbReference type="NCBI Taxonomy" id="253628"/>
    <lineage>
        <taxon>Eukaryota</taxon>
        <taxon>Fungi</taxon>
        <taxon>Dikarya</taxon>
        <taxon>Ascomycota</taxon>
        <taxon>Pezizomycotina</taxon>
        <taxon>Dothideomycetes</taxon>
        <taxon>Pleosporomycetidae</taxon>
        <taxon>Venturiales</taxon>
        <taxon>Sympoventuriaceae</taxon>
        <taxon>Verruconis</taxon>
    </lineage>
</organism>
<dbReference type="AlphaFoldDB" id="A0A0D2AF71"/>
<sequence>MATAPSLSKAADHLESANNAESSNAASRDNSTAPGDQNKKKKRRGGKKHKRARRQSFAAPPELMETDTEGAARPSLTDVPERASQEVRENFYRLGRGAGSNTSLESEALLDHRESGPLQTRRQSIVQGILPGRLSIPSQRGQGQRPGWFNAKSQSESRLRRVQRASESDDEEDTTDRTPLIGTSYKTKFSGASYGAFSQSPREERPNPFGGVRRESRGSSMSSKRIKTYQRDLSGDRLNEYDVNNPPSIPSSPKFGAEMGLDDVMLTSGDLDRGRQDERSNSNEVLIDIDESAPNDRLAGQSEMSTGDLRRRLAAASAEADVCFPHEDVTELGEEDAKSEVYRRRRRRRREFPDLSVLEEWAGQEKEQRTLNNLRIKQISEPLMVNGRLRPKKQPWHRESEDQPLRFTYFNEYFDSTLHSESLSELLHGDLTFRNLFIPDPPELSDSESDDSEELPQTVQSSREAREGSLRKLATLSPPLAPKAPSVAGSERPASRTPVDANPAPSQSNGNSNQTTGRNTPTPGKPQKEKRYGPRPIWWLDVLDPTEAEMKVISKAFGIHPLTAEDVMMREQREKVELFRNYYFVSYRSFEQDSNNENYLDPVSIYVVVFREGVLTFHFSQTPHPANVRRRIRQLKDYLLLTTDWISYAIIDDITDSYFPLIEQIEDEVDEIDEAILRLHHTPDVEKDKPNRTEKIFSGRIYAPVSGADKHSEAGQDETMGAGDMLRRVGECRKKVMGLYRLLGNKADVIKGFAKRCNEQWEVAPRSDIGLYLGDIQDHIVTMTGNLSHYENLLSRAHSNYLAQINIRMNERAEKTNDVLGKLTVLGTIVLPMNIVTGLWGMNCLVPGQDGDDLTWFWCLTGGLLAFGFTCFFIAKKFYGIV</sequence>
<evidence type="ECO:0000256" key="5">
    <source>
        <dbReference type="ARBA" id="ARBA00022989"/>
    </source>
</evidence>
<dbReference type="SUPFAM" id="SSF143865">
    <property type="entry name" value="CorA soluble domain-like"/>
    <property type="match status" value="1"/>
</dbReference>
<dbReference type="InterPro" id="IPR045861">
    <property type="entry name" value="CorA_cytoplasmic_dom"/>
</dbReference>
<dbReference type="Gene3D" id="1.20.58.340">
    <property type="entry name" value="Magnesium transport protein CorA, transmembrane region"/>
    <property type="match status" value="2"/>
</dbReference>
<accession>A0A0D2AF71</accession>
<dbReference type="EMBL" id="KN847537">
    <property type="protein sequence ID" value="KIW05613.1"/>
    <property type="molecule type" value="Genomic_DNA"/>
</dbReference>
<comment type="subcellular location">
    <subcellularLocation>
        <location evidence="1">Membrane</location>
        <topology evidence="1">Multi-pass membrane protein</topology>
    </subcellularLocation>
</comment>
<feature type="compositionally biased region" description="Basic and acidic residues" evidence="9">
    <location>
        <begin position="270"/>
        <end position="281"/>
    </location>
</feature>
<dbReference type="CDD" id="cd12829">
    <property type="entry name" value="Alr1p-like"/>
    <property type="match status" value="1"/>
</dbReference>
<evidence type="ECO:0000256" key="3">
    <source>
        <dbReference type="ARBA" id="ARBA00012513"/>
    </source>
</evidence>
<dbReference type="GO" id="GO:0010961">
    <property type="term" value="P:intracellular magnesium ion homeostasis"/>
    <property type="evidence" value="ECO:0007669"/>
    <property type="project" value="TreeGrafter"/>
</dbReference>
<keyword evidence="4 10" id="KW-0812">Transmembrane</keyword>
<gene>
    <name evidence="11" type="ORF">PV09_03484</name>
</gene>
<dbReference type="SUPFAM" id="SSF144083">
    <property type="entry name" value="Magnesium transport protein CorA, transmembrane region"/>
    <property type="match status" value="1"/>
</dbReference>
<dbReference type="RefSeq" id="XP_016215482.1">
    <property type="nucleotide sequence ID" value="XM_016356689.1"/>
</dbReference>
<feature type="region of interest" description="Disordered" evidence="9">
    <location>
        <begin position="1"/>
        <end position="304"/>
    </location>
</feature>
<feature type="compositionally biased region" description="Basic and acidic residues" evidence="9">
    <location>
        <begin position="201"/>
        <end position="217"/>
    </location>
</feature>
<dbReference type="FunFam" id="1.20.58.340:FF:000014">
    <property type="entry name" value="CorA family metal ion transporter"/>
    <property type="match status" value="1"/>
</dbReference>
<evidence type="ECO:0000256" key="2">
    <source>
        <dbReference type="ARBA" id="ARBA00009765"/>
    </source>
</evidence>
<evidence type="ECO:0000256" key="1">
    <source>
        <dbReference type="ARBA" id="ARBA00004141"/>
    </source>
</evidence>
<proteinExistence type="inferred from homology"/>
<evidence type="ECO:0000256" key="9">
    <source>
        <dbReference type="SAM" id="MobiDB-lite"/>
    </source>
</evidence>
<keyword evidence="6 10" id="KW-0472">Membrane</keyword>
<feature type="compositionally biased region" description="Acidic residues" evidence="9">
    <location>
        <begin position="443"/>
        <end position="454"/>
    </location>
</feature>
<dbReference type="FunCoup" id="A0A0D2AF71">
    <property type="interactions" value="74"/>
</dbReference>
<dbReference type="InParanoid" id="A0A0D2AF71"/>
<dbReference type="OrthoDB" id="29879at2759"/>
<dbReference type="Pfam" id="PF01544">
    <property type="entry name" value="CorA"/>
    <property type="match status" value="2"/>
</dbReference>
<dbReference type="HOGENOM" id="CLU_007127_10_0_1"/>